<keyword evidence="3" id="KW-0804">Transcription</keyword>
<dbReference type="OrthoDB" id="9783876at2"/>
<dbReference type="InterPro" id="IPR020449">
    <property type="entry name" value="Tscrpt_reg_AraC-type_HTH"/>
</dbReference>
<dbReference type="InterPro" id="IPR050204">
    <property type="entry name" value="AraC_XylS_family_regulators"/>
</dbReference>
<accession>A0A2U3N3B8</accession>
<reference evidence="6" key="1">
    <citation type="submission" date="2018-03" db="EMBL/GenBank/DDBJ databases">
        <authorList>
            <person name="Blom J."/>
        </authorList>
    </citation>
    <scope>NUCLEOTIDE SEQUENCE [LARGE SCALE GENOMIC DNA]</scope>
    <source>
        <strain evidence="6">KPC-SM-21</strain>
    </source>
</reference>
<evidence type="ECO:0000313" key="6">
    <source>
        <dbReference type="Proteomes" id="UP000245974"/>
    </source>
</evidence>
<keyword evidence="2" id="KW-0238">DNA-binding</keyword>
<dbReference type="PROSITE" id="PS01124">
    <property type="entry name" value="HTH_ARAC_FAMILY_2"/>
    <property type="match status" value="1"/>
</dbReference>
<dbReference type="GO" id="GO:0003700">
    <property type="term" value="F:DNA-binding transcription factor activity"/>
    <property type="evidence" value="ECO:0007669"/>
    <property type="project" value="InterPro"/>
</dbReference>
<dbReference type="InterPro" id="IPR018062">
    <property type="entry name" value="HTH_AraC-typ_CS"/>
</dbReference>
<keyword evidence="1" id="KW-0805">Transcription regulation</keyword>
<evidence type="ECO:0000256" key="2">
    <source>
        <dbReference type="ARBA" id="ARBA00023125"/>
    </source>
</evidence>
<dbReference type="InParanoid" id="A0A2U3N3B8"/>
<gene>
    <name evidence="5" type="primary">cdhR_2</name>
    <name evidence="5" type="ORF">KPC_3283</name>
</gene>
<protein>
    <submittedName>
        <fullName evidence="5">HTH-type transcriptional regulator CdhR</fullName>
    </submittedName>
</protein>
<feature type="domain" description="HTH araC/xylS-type" evidence="4">
    <location>
        <begin position="193"/>
        <end position="291"/>
    </location>
</feature>
<dbReference type="Pfam" id="PF12833">
    <property type="entry name" value="HTH_18"/>
    <property type="match status" value="1"/>
</dbReference>
<dbReference type="PANTHER" id="PTHR46796:SF7">
    <property type="entry name" value="ARAC FAMILY TRANSCRIPTIONAL REGULATOR"/>
    <property type="match status" value="1"/>
</dbReference>
<dbReference type="InterPro" id="IPR018060">
    <property type="entry name" value="HTH_AraC"/>
</dbReference>
<dbReference type="Proteomes" id="UP000245974">
    <property type="component" value="Unassembled WGS sequence"/>
</dbReference>
<dbReference type="InterPro" id="IPR009057">
    <property type="entry name" value="Homeodomain-like_sf"/>
</dbReference>
<dbReference type="SMART" id="SM00342">
    <property type="entry name" value="HTH_ARAC"/>
    <property type="match status" value="1"/>
</dbReference>
<dbReference type="SUPFAM" id="SSF46689">
    <property type="entry name" value="Homeodomain-like"/>
    <property type="match status" value="2"/>
</dbReference>
<dbReference type="InterPro" id="IPR032783">
    <property type="entry name" value="AraC_lig"/>
</dbReference>
<keyword evidence="6" id="KW-1185">Reference proteome</keyword>
<evidence type="ECO:0000313" key="5">
    <source>
        <dbReference type="EMBL" id="SPL72105.1"/>
    </source>
</evidence>
<dbReference type="AlphaFoldDB" id="A0A2U3N3B8"/>
<sequence length="291" mass="32859">MINSINKFAHTPNFKDALSDVLGLIRFTGGYIEVHTSGSMSDISLNTSEPSLLIIKSGTFYFRCEDYSPDPIELSEGDILLTFSSEFSISYPHKLIESEWLRGTFQYDQRLSKRLLYCLPKVIVIRRVTYGVMDWLETASQFALNEIETNEPGSTIMISRIMELLLIRVLRLWALEPNIKANWLSGAADPAIGYVLGAMHSKPEKAWTVCELANLAGLSRSVFASRFVALVGEPPFRYLIGLRLDKAAELLQQTKRTIFQVAEDTGYASEAAFSRAFKQRFGSSPSYWRQQ</sequence>
<dbReference type="Pfam" id="PF12852">
    <property type="entry name" value="Cupin_6"/>
    <property type="match status" value="1"/>
</dbReference>
<dbReference type="EMBL" id="OOGT01000217">
    <property type="protein sequence ID" value="SPL72105.1"/>
    <property type="molecule type" value="Genomic_DNA"/>
</dbReference>
<name>A0A2U3N3B8_9GAMM</name>
<organism evidence="5 6">
    <name type="scientific">Acinetobacter stercoris</name>
    <dbReference type="NCBI Taxonomy" id="2126983"/>
    <lineage>
        <taxon>Bacteria</taxon>
        <taxon>Pseudomonadati</taxon>
        <taxon>Pseudomonadota</taxon>
        <taxon>Gammaproteobacteria</taxon>
        <taxon>Moraxellales</taxon>
        <taxon>Moraxellaceae</taxon>
        <taxon>Acinetobacter</taxon>
    </lineage>
</organism>
<dbReference type="PRINTS" id="PR00032">
    <property type="entry name" value="HTHARAC"/>
</dbReference>
<dbReference type="PROSITE" id="PS00041">
    <property type="entry name" value="HTH_ARAC_FAMILY_1"/>
    <property type="match status" value="1"/>
</dbReference>
<evidence type="ECO:0000256" key="3">
    <source>
        <dbReference type="ARBA" id="ARBA00023163"/>
    </source>
</evidence>
<evidence type="ECO:0000256" key="1">
    <source>
        <dbReference type="ARBA" id="ARBA00023015"/>
    </source>
</evidence>
<dbReference type="PANTHER" id="PTHR46796">
    <property type="entry name" value="HTH-TYPE TRANSCRIPTIONAL ACTIVATOR RHAS-RELATED"/>
    <property type="match status" value="1"/>
</dbReference>
<dbReference type="Gene3D" id="1.10.10.60">
    <property type="entry name" value="Homeodomain-like"/>
    <property type="match status" value="2"/>
</dbReference>
<proteinExistence type="predicted"/>
<dbReference type="RefSeq" id="WP_121975506.1">
    <property type="nucleotide sequence ID" value="NZ_OOGT01000217.1"/>
</dbReference>
<dbReference type="GO" id="GO:0043565">
    <property type="term" value="F:sequence-specific DNA binding"/>
    <property type="evidence" value="ECO:0007669"/>
    <property type="project" value="InterPro"/>
</dbReference>
<evidence type="ECO:0000259" key="4">
    <source>
        <dbReference type="PROSITE" id="PS01124"/>
    </source>
</evidence>